<evidence type="ECO:0000313" key="5">
    <source>
        <dbReference type="Proteomes" id="UP000076154"/>
    </source>
</evidence>
<reference evidence="4" key="1">
    <citation type="submission" date="2018-04" db="EMBL/GenBank/DDBJ databases">
        <title>Whole genome sequencing of Hypsizygus marmoreus.</title>
        <authorList>
            <person name="Choi I.-G."/>
            <person name="Min B."/>
            <person name="Kim J.-G."/>
            <person name="Kim S."/>
            <person name="Oh Y.-L."/>
            <person name="Kong W.-S."/>
            <person name="Park H."/>
            <person name="Jeong J."/>
            <person name="Song E.-S."/>
        </authorList>
    </citation>
    <scope>NUCLEOTIDE SEQUENCE [LARGE SCALE GENOMIC DNA]</scope>
    <source>
        <strain evidence="4">51987-8</strain>
    </source>
</reference>
<keyword evidence="1" id="KW-0479">Metal-binding</keyword>
<dbReference type="GO" id="GO:0008270">
    <property type="term" value="F:zinc ion binding"/>
    <property type="evidence" value="ECO:0007669"/>
    <property type="project" value="UniProtKB-KW"/>
</dbReference>
<accession>A0A369K0S8</accession>
<dbReference type="OrthoDB" id="10266696at2759"/>
<dbReference type="Pfam" id="PF01412">
    <property type="entry name" value="ArfGap"/>
    <property type="match status" value="1"/>
</dbReference>
<feature type="compositionally biased region" description="Low complexity" evidence="2">
    <location>
        <begin position="155"/>
        <end position="172"/>
    </location>
</feature>
<keyword evidence="1" id="KW-0862">Zinc</keyword>
<name>A0A369K0S8_HYPMA</name>
<keyword evidence="1" id="KW-0863">Zinc-finger</keyword>
<dbReference type="EMBL" id="LUEZ02000042">
    <property type="protein sequence ID" value="RDB24566.1"/>
    <property type="molecule type" value="Genomic_DNA"/>
</dbReference>
<dbReference type="PROSITE" id="PS50115">
    <property type="entry name" value="ARFGAP"/>
    <property type="match status" value="1"/>
</dbReference>
<dbReference type="FunCoup" id="A0A369K0S8">
    <property type="interactions" value="360"/>
</dbReference>
<feature type="domain" description="Arf-GAP" evidence="3">
    <location>
        <begin position="10"/>
        <end position="121"/>
    </location>
</feature>
<dbReference type="PANTHER" id="PTHR45705:SF14">
    <property type="entry name" value="ARF-GAP DOMAIN-CONTAINING PROTEIN"/>
    <property type="match status" value="1"/>
</dbReference>
<dbReference type="SMART" id="SM00105">
    <property type="entry name" value="ArfGap"/>
    <property type="match status" value="1"/>
</dbReference>
<gene>
    <name evidence="4" type="ORF">Hypma_008195</name>
</gene>
<comment type="caution">
    <text evidence="4">The sequence shown here is derived from an EMBL/GenBank/DDBJ whole genome shotgun (WGS) entry which is preliminary data.</text>
</comment>
<dbReference type="PANTHER" id="PTHR45705">
    <property type="entry name" value="FI20236P1"/>
    <property type="match status" value="1"/>
</dbReference>
<dbReference type="PRINTS" id="PR00405">
    <property type="entry name" value="REVINTRACTNG"/>
</dbReference>
<dbReference type="FunFam" id="1.10.220.150:FF:000010">
    <property type="entry name" value="Stromal membrane-associated protein"/>
    <property type="match status" value="1"/>
</dbReference>
<dbReference type="InParanoid" id="A0A369K0S8"/>
<evidence type="ECO:0000256" key="2">
    <source>
        <dbReference type="SAM" id="MobiDB-lite"/>
    </source>
</evidence>
<evidence type="ECO:0000256" key="1">
    <source>
        <dbReference type="PROSITE-ProRule" id="PRU00288"/>
    </source>
</evidence>
<dbReference type="SUPFAM" id="SSF57863">
    <property type="entry name" value="ArfGap/RecO-like zinc finger"/>
    <property type="match status" value="1"/>
</dbReference>
<dbReference type="CDD" id="cd08839">
    <property type="entry name" value="ArfGap_SMAP"/>
    <property type="match status" value="1"/>
</dbReference>
<dbReference type="Gene3D" id="1.10.220.150">
    <property type="entry name" value="Arf GTPase activating protein"/>
    <property type="match status" value="1"/>
</dbReference>
<feature type="compositionally biased region" description="Pro residues" evidence="2">
    <location>
        <begin position="195"/>
        <end position="209"/>
    </location>
</feature>
<evidence type="ECO:0000259" key="3">
    <source>
        <dbReference type="PROSITE" id="PS50115"/>
    </source>
</evidence>
<feature type="region of interest" description="Disordered" evidence="2">
    <location>
        <begin position="283"/>
        <end position="347"/>
    </location>
</feature>
<dbReference type="GO" id="GO:0005096">
    <property type="term" value="F:GTPase activator activity"/>
    <property type="evidence" value="ECO:0007669"/>
    <property type="project" value="InterPro"/>
</dbReference>
<feature type="region of interest" description="Disordered" evidence="2">
    <location>
        <begin position="122"/>
        <end position="209"/>
    </location>
</feature>
<dbReference type="GO" id="GO:0005737">
    <property type="term" value="C:cytoplasm"/>
    <property type="evidence" value="ECO:0007669"/>
    <property type="project" value="TreeGrafter"/>
</dbReference>
<dbReference type="InterPro" id="IPR001164">
    <property type="entry name" value="ArfGAP_dom"/>
</dbReference>
<dbReference type="InterPro" id="IPR037278">
    <property type="entry name" value="ARFGAP/RecO"/>
</dbReference>
<dbReference type="STRING" id="39966.A0A369K0S8"/>
<feature type="compositionally biased region" description="Low complexity" evidence="2">
    <location>
        <begin position="289"/>
        <end position="311"/>
    </location>
</feature>
<sequence>MTRQDRATTERFTKTLRELVKRPENKVCADCKRNDPRWASWNIGVFLCIRCSGIHRGMGTHISKVKSVDLDTWTPEQMESIQKWGNHLANLYWEAHLKPGHVPPEHKMESFIRSKYESRRWALDGPPPTDPSVLASGSPSAYQQQAPAPIPPVTAPTHTSSNSISSRTSTTTRQPQAHQLLSSSFASPTHRQPRAPVPPPVTVKAPSPPPLKAPENDLFSLDFHAAPATSVNETTTSVPKKDVKQDILSLFSAPPPVSAPSAFGQFGVGVSSPAQAQIPVQASPWGTAQPQSQPHQQTTQQFFQHQSQQYHQPPPQPTSLVGNTGVGAWGASSGWSGPATSLPPGVQNTNSIWGGSTPTTANAGLFNTNAVWGSTAPATATAPAQDLFSAPFASSGGVQKKENDVFGDLWGGFK</sequence>
<protein>
    <recommendedName>
        <fullName evidence="3">Arf-GAP domain-containing protein</fullName>
    </recommendedName>
</protein>
<dbReference type="Proteomes" id="UP000076154">
    <property type="component" value="Unassembled WGS sequence"/>
</dbReference>
<keyword evidence="5" id="KW-1185">Reference proteome</keyword>
<proteinExistence type="predicted"/>
<organism evidence="4 5">
    <name type="scientific">Hypsizygus marmoreus</name>
    <name type="common">White beech mushroom</name>
    <name type="synonym">Agaricus marmoreus</name>
    <dbReference type="NCBI Taxonomy" id="39966"/>
    <lineage>
        <taxon>Eukaryota</taxon>
        <taxon>Fungi</taxon>
        <taxon>Dikarya</taxon>
        <taxon>Basidiomycota</taxon>
        <taxon>Agaricomycotina</taxon>
        <taxon>Agaricomycetes</taxon>
        <taxon>Agaricomycetidae</taxon>
        <taxon>Agaricales</taxon>
        <taxon>Tricholomatineae</taxon>
        <taxon>Lyophyllaceae</taxon>
        <taxon>Hypsizygus</taxon>
    </lineage>
</organism>
<evidence type="ECO:0000313" key="4">
    <source>
        <dbReference type="EMBL" id="RDB24566.1"/>
    </source>
</evidence>
<feature type="compositionally biased region" description="Low complexity" evidence="2">
    <location>
        <begin position="135"/>
        <end position="147"/>
    </location>
</feature>
<dbReference type="InterPro" id="IPR044732">
    <property type="entry name" value="ArfGAP_SMAP1-like"/>
</dbReference>
<dbReference type="InterPro" id="IPR051718">
    <property type="entry name" value="ARF_GTPase-activating"/>
</dbReference>
<feature type="compositionally biased region" description="Polar residues" evidence="2">
    <location>
        <begin position="173"/>
        <end position="187"/>
    </location>
</feature>
<dbReference type="InterPro" id="IPR038508">
    <property type="entry name" value="ArfGAP_dom_sf"/>
</dbReference>
<dbReference type="AlphaFoldDB" id="A0A369K0S8"/>